<dbReference type="EMBL" id="KB705355">
    <property type="protein sequence ID" value="EMR72904.1"/>
    <property type="molecule type" value="Genomic_DNA"/>
</dbReference>
<evidence type="ECO:0000313" key="4">
    <source>
        <dbReference type="Proteomes" id="UP000012174"/>
    </source>
</evidence>
<keyword evidence="4" id="KW-1185">Reference proteome</keyword>
<evidence type="ECO:0000313" key="3">
    <source>
        <dbReference type="EMBL" id="EMR72904.1"/>
    </source>
</evidence>
<evidence type="ECO:0000256" key="1">
    <source>
        <dbReference type="ARBA" id="ARBA00010209"/>
    </source>
</evidence>
<evidence type="ECO:0000256" key="2">
    <source>
        <dbReference type="ARBA" id="ARBA00022679"/>
    </source>
</evidence>
<dbReference type="PANTHER" id="PTHR40627:SF4">
    <property type="entry name" value="PRENYLTRANSFERASE ASQH1-RELATED"/>
    <property type="match status" value="1"/>
</dbReference>
<reference evidence="4" key="1">
    <citation type="journal article" date="2013" name="Genome Announc.">
        <title>Draft genome sequence of the grapevine dieback fungus Eutypa lata UCR-EL1.</title>
        <authorList>
            <person name="Blanco-Ulate B."/>
            <person name="Rolshausen P.E."/>
            <person name="Cantu D."/>
        </authorList>
    </citation>
    <scope>NUCLEOTIDE SEQUENCE [LARGE SCALE GENOMIC DNA]</scope>
    <source>
        <strain evidence="4">UCR-EL1</strain>
    </source>
</reference>
<dbReference type="CDD" id="cd13929">
    <property type="entry name" value="PT-DMATS_CymD"/>
    <property type="match status" value="1"/>
</dbReference>
<dbReference type="AlphaFoldDB" id="M7T1T4"/>
<dbReference type="InterPro" id="IPR017795">
    <property type="entry name" value="ABBA_NscD-like"/>
</dbReference>
<name>M7T1T4_EUTLA</name>
<dbReference type="OMA" id="MPLEQWR"/>
<dbReference type="HOGENOM" id="CLU_037431_2_2_1"/>
<sequence length="381" mass="42348">MLEEAEYSLDKQIEALVFFYHLGAPYMGPAPRIDGAAPSWKSQMQPDGTPIKHSWKWPQAGGKPEVRYNLEPIGPHAGTELDPLCQLAAKDLMGRLATAIPSAPIDNTLFNHFTSMLFEHSTNPAAATKSGNTMHSAVFIAAEFLPDSINFKTYIQPPTSAYEDLMTGIEADSPARSMVNDFLRNSDEGKLMTPFQTPHTERQLAELHSLVKAILGLPDGFSETECPAGFRSPCNFPPPSHTADGIDTSTPSPMLSGYSYYFDVAPGLEFPGIKWSLPVREYDRDDLSVAKALTAWMERQGRGAYSKRYLSLLMRLAAEKGLRLDESRGLQESISILLKPDGGFDITTYFSSHAFDEQKEKQRVLPSFRKGRRRRGGDLYF</sequence>
<dbReference type="GO" id="GO:0004659">
    <property type="term" value="F:prenyltransferase activity"/>
    <property type="evidence" value="ECO:0007669"/>
    <property type="project" value="TreeGrafter"/>
</dbReference>
<gene>
    <name evidence="3" type="ORF">UCREL1_46</name>
</gene>
<dbReference type="Proteomes" id="UP000012174">
    <property type="component" value="Unassembled WGS sequence"/>
</dbReference>
<organism evidence="3 4">
    <name type="scientific">Eutypa lata (strain UCR-EL1)</name>
    <name type="common">Grapevine dieback disease fungus</name>
    <name type="synonym">Eutypa armeniacae</name>
    <dbReference type="NCBI Taxonomy" id="1287681"/>
    <lineage>
        <taxon>Eukaryota</taxon>
        <taxon>Fungi</taxon>
        <taxon>Dikarya</taxon>
        <taxon>Ascomycota</taxon>
        <taxon>Pezizomycotina</taxon>
        <taxon>Sordariomycetes</taxon>
        <taxon>Xylariomycetidae</taxon>
        <taxon>Xylariales</taxon>
        <taxon>Diatrypaceae</taxon>
        <taxon>Eutypa</taxon>
    </lineage>
</organism>
<protein>
    <submittedName>
        <fullName evidence="3">Putative dimethylallyl tryptophan synthase 1 protein</fullName>
    </submittedName>
</protein>
<keyword evidence="2" id="KW-0808">Transferase</keyword>
<dbReference type="GO" id="GO:0009820">
    <property type="term" value="P:alkaloid metabolic process"/>
    <property type="evidence" value="ECO:0007669"/>
    <property type="project" value="InterPro"/>
</dbReference>
<dbReference type="eggNOG" id="ENOG502S2XP">
    <property type="taxonomic scope" value="Eukaryota"/>
</dbReference>
<proteinExistence type="inferred from homology"/>
<dbReference type="Pfam" id="PF11991">
    <property type="entry name" value="Trp_DMAT"/>
    <property type="match status" value="2"/>
</dbReference>
<dbReference type="PANTHER" id="PTHR40627">
    <property type="entry name" value="INDOLE PRENYLTRANSFERASE TDIB-RELATED"/>
    <property type="match status" value="1"/>
</dbReference>
<comment type="similarity">
    <text evidence="1">Belongs to the tryptophan dimethylallyltransferase family.</text>
</comment>
<accession>M7T1T4</accession>
<dbReference type="KEGG" id="ela:UCREL1_46"/>
<dbReference type="OrthoDB" id="3354387at2759"/>